<organism evidence="1 2">
    <name type="scientific">Trichophyton equinum (strain ATCC MYA-4606 / CBS 127.97)</name>
    <name type="common">Horse ringworm fungus</name>
    <dbReference type="NCBI Taxonomy" id="559882"/>
    <lineage>
        <taxon>Eukaryota</taxon>
        <taxon>Fungi</taxon>
        <taxon>Dikarya</taxon>
        <taxon>Ascomycota</taxon>
        <taxon>Pezizomycotina</taxon>
        <taxon>Eurotiomycetes</taxon>
        <taxon>Eurotiomycetidae</taxon>
        <taxon>Onygenales</taxon>
        <taxon>Arthrodermataceae</taxon>
        <taxon>Trichophyton</taxon>
    </lineage>
</organism>
<protein>
    <submittedName>
        <fullName evidence="1">Uncharacterized protein</fullName>
    </submittedName>
</protein>
<evidence type="ECO:0000313" key="2">
    <source>
        <dbReference type="Proteomes" id="UP000009169"/>
    </source>
</evidence>
<dbReference type="HOGENOM" id="CLU_1741871_0_0_1"/>
<reference evidence="2" key="1">
    <citation type="journal article" date="2012" name="MBio">
        <title>Comparative genome analysis of Trichophyton rubrum and related dermatophytes reveals candidate genes involved in infection.</title>
        <authorList>
            <person name="Martinez D.A."/>
            <person name="Oliver B.G."/>
            <person name="Graeser Y."/>
            <person name="Goldberg J.M."/>
            <person name="Li W."/>
            <person name="Martinez-Rossi N.M."/>
            <person name="Monod M."/>
            <person name="Shelest E."/>
            <person name="Barton R.C."/>
            <person name="Birch E."/>
            <person name="Brakhage A.A."/>
            <person name="Chen Z."/>
            <person name="Gurr S.J."/>
            <person name="Heiman D."/>
            <person name="Heitman J."/>
            <person name="Kosti I."/>
            <person name="Rossi A."/>
            <person name="Saif S."/>
            <person name="Samalova M."/>
            <person name="Saunders C.W."/>
            <person name="Shea T."/>
            <person name="Summerbell R.C."/>
            <person name="Xu J."/>
            <person name="Young S."/>
            <person name="Zeng Q."/>
            <person name="Birren B.W."/>
            <person name="Cuomo C.A."/>
            <person name="White T.C."/>
        </authorList>
    </citation>
    <scope>NUCLEOTIDE SEQUENCE [LARGE SCALE GENOMIC DNA]</scope>
    <source>
        <strain evidence="2">ATCC MYA-4606 / CBS 127.97</strain>
    </source>
</reference>
<name>F2PWP7_TRIEC</name>
<proteinExistence type="predicted"/>
<dbReference type="EMBL" id="DS995746">
    <property type="protein sequence ID" value="EGE06315.1"/>
    <property type="molecule type" value="Genomic_DNA"/>
</dbReference>
<dbReference type="AlphaFoldDB" id="F2PWP7"/>
<keyword evidence="2" id="KW-1185">Reference proteome</keyword>
<gene>
    <name evidence="1" type="ORF">TEQG_05318</name>
</gene>
<sequence>MPISRTRLMDVYLVDTSSSSRLLRYPKSEKLRLRPSSDFHSIFARLQPLVLPLARRPDKPPEQHRLPLCRQPVAPSSALETLFFQPYSLVIAQVVPQLGLVPPDQTPQLRQPADHPSTPFCQLDVRGSPAEDSNITKGRANPPRACHFTL</sequence>
<dbReference type="VEuPathDB" id="FungiDB:TEQG_05318"/>
<dbReference type="Proteomes" id="UP000009169">
    <property type="component" value="Unassembled WGS sequence"/>
</dbReference>
<evidence type="ECO:0000313" key="1">
    <source>
        <dbReference type="EMBL" id="EGE06315.1"/>
    </source>
</evidence>
<accession>F2PWP7</accession>